<dbReference type="RefSeq" id="WP_009366529.1">
    <property type="nucleotide sequence ID" value="NZ_FOTC01000002.1"/>
</dbReference>
<dbReference type="InterPro" id="IPR036237">
    <property type="entry name" value="Xyl_isomerase-like_sf"/>
</dbReference>
<evidence type="ECO:0000256" key="10">
    <source>
        <dbReference type="ARBA" id="ARBA00023239"/>
    </source>
</evidence>
<dbReference type="GO" id="GO:0042840">
    <property type="term" value="P:D-glucuronate catabolic process"/>
    <property type="evidence" value="ECO:0007669"/>
    <property type="project" value="TreeGrafter"/>
</dbReference>
<keyword evidence="10" id="KW-0456">Lyase</keyword>
<name>A0A1I4E5E3_9EURY</name>
<dbReference type="EC" id="4.2.1.8" evidence="7"/>
<dbReference type="Pfam" id="PF03786">
    <property type="entry name" value="UxuA"/>
    <property type="match status" value="2"/>
</dbReference>
<evidence type="ECO:0000256" key="1">
    <source>
        <dbReference type="ARBA" id="ARBA00001794"/>
    </source>
</evidence>
<evidence type="ECO:0000256" key="3">
    <source>
        <dbReference type="ARBA" id="ARBA00001954"/>
    </source>
</evidence>
<evidence type="ECO:0000256" key="2">
    <source>
        <dbReference type="ARBA" id="ARBA00001936"/>
    </source>
</evidence>
<dbReference type="AlphaFoldDB" id="A0A1I4E5E3"/>
<evidence type="ECO:0000256" key="4">
    <source>
        <dbReference type="ARBA" id="ARBA00002713"/>
    </source>
</evidence>
<comment type="similarity">
    <text evidence="6">Belongs to the mannonate dehydratase family.</text>
</comment>
<dbReference type="GO" id="GO:0030145">
    <property type="term" value="F:manganese ion binding"/>
    <property type="evidence" value="ECO:0007669"/>
    <property type="project" value="TreeGrafter"/>
</dbReference>
<dbReference type="PANTHER" id="PTHR30387">
    <property type="entry name" value="MANNONATE DEHYDRATASE"/>
    <property type="match status" value="1"/>
</dbReference>
<dbReference type="GO" id="GO:0008198">
    <property type="term" value="F:ferrous iron binding"/>
    <property type="evidence" value="ECO:0007669"/>
    <property type="project" value="TreeGrafter"/>
</dbReference>
<evidence type="ECO:0000313" key="11">
    <source>
        <dbReference type="EMBL" id="SFK99827.1"/>
    </source>
</evidence>
<comment type="cofactor">
    <cofactor evidence="2">
        <name>Mn(2+)</name>
        <dbReference type="ChEBI" id="CHEBI:29035"/>
    </cofactor>
</comment>
<evidence type="ECO:0000256" key="7">
    <source>
        <dbReference type="ARBA" id="ARBA00012927"/>
    </source>
</evidence>
<comment type="cofactor">
    <cofactor evidence="3">
        <name>Fe(2+)</name>
        <dbReference type="ChEBI" id="CHEBI:29033"/>
    </cofactor>
</comment>
<proteinExistence type="inferred from homology"/>
<evidence type="ECO:0000256" key="5">
    <source>
        <dbReference type="ARBA" id="ARBA00004892"/>
    </source>
</evidence>
<reference evidence="12" key="1">
    <citation type="submission" date="2016-10" db="EMBL/GenBank/DDBJ databases">
        <authorList>
            <person name="Varghese N."/>
            <person name="Submissions S."/>
        </authorList>
    </citation>
    <scope>NUCLEOTIDE SEQUENCE [LARGE SCALE GENOMIC DNA]</scope>
    <source>
        <strain evidence="12">CGMCC 1.7738</strain>
    </source>
</reference>
<evidence type="ECO:0000313" key="12">
    <source>
        <dbReference type="Proteomes" id="UP000199607"/>
    </source>
</evidence>
<organism evidence="11 12">
    <name type="scientific">Halogranum rubrum</name>
    <dbReference type="NCBI Taxonomy" id="553466"/>
    <lineage>
        <taxon>Archaea</taxon>
        <taxon>Methanobacteriati</taxon>
        <taxon>Methanobacteriota</taxon>
        <taxon>Stenosarchaea group</taxon>
        <taxon>Halobacteria</taxon>
        <taxon>Halobacteriales</taxon>
        <taxon>Haloferacaceae</taxon>
    </lineage>
</organism>
<keyword evidence="12" id="KW-1185">Reference proteome</keyword>
<comment type="catalytic activity">
    <reaction evidence="1">
        <text>D-mannonate = 2-dehydro-3-deoxy-D-gluconate + H2O</text>
        <dbReference type="Rhea" id="RHEA:20097"/>
        <dbReference type="ChEBI" id="CHEBI:15377"/>
        <dbReference type="ChEBI" id="CHEBI:17767"/>
        <dbReference type="ChEBI" id="CHEBI:57990"/>
        <dbReference type="EC" id="4.2.1.8"/>
    </reaction>
</comment>
<dbReference type="GO" id="GO:0008927">
    <property type="term" value="F:mannonate dehydratase activity"/>
    <property type="evidence" value="ECO:0007669"/>
    <property type="project" value="UniProtKB-EC"/>
</dbReference>
<dbReference type="EMBL" id="FOTC01000002">
    <property type="protein sequence ID" value="SFK99827.1"/>
    <property type="molecule type" value="Genomic_DNA"/>
</dbReference>
<evidence type="ECO:0000256" key="8">
    <source>
        <dbReference type="ARBA" id="ARBA00023004"/>
    </source>
</evidence>
<keyword evidence="8" id="KW-0408">Iron</keyword>
<evidence type="ECO:0000256" key="6">
    <source>
        <dbReference type="ARBA" id="ARBA00007389"/>
    </source>
</evidence>
<dbReference type="STRING" id="553466.SAMN04487950_1840"/>
<accession>A0A1I4E5E3</accession>
<comment type="pathway">
    <text evidence="5">Carbohydrate metabolism; pentose and glucuronate interconversion.</text>
</comment>
<comment type="function">
    <text evidence="4">Catalyzes the dehydration of D-mannonate.</text>
</comment>
<protein>
    <recommendedName>
        <fullName evidence="7">mannonate dehydratase</fullName>
        <ecNumber evidence="7">4.2.1.8</ecNumber>
    </recommendedName>
</protein>
<dbReference type="SUPFAM" id="SSF51658">
    <property type="entry name" value="Xylose isomerase-like"/>
    <property type="match status" value="1"/>
</dbReference>
<dbReference type="PANTHER" id="PTHR30387:SF2">
    <property type="entry name" value="MANNONATE DEHYDRATASE"/>
    <property type="match status" value="1"/>
</dbReference>
<sequence>MSAQTSQSEAERREQFEQLPMRVAMGSYQPLTDELLSLMKQLGVDDVLLTPHRHPGFDSAMPMGRAWTVDEIQEVQAKIESHGLRLFAFEKMPIPLYEILLGDGDREEKTEAIKTTIRNMGEAGVPVLGYSGHPPDGAVRTSRTVEIRGGAEASAFSMDDIDSETLLYDREYSEDEIWTAYEEYLEAVIPVAEEAGVQLGVHPSDPPVESLGGVPLLFRNFENFKRALDLVPSDNHGLKFCLGCWSEMGEDIPEVLRYFGGENVIYVHFRDVIGTVPSFHETFLDDETSNFDEYEVMKTLHEIGFSGAMTPDHVPSMQGDTEWEFGSITGRTYTVGYLKGLLKGVRSEASD</sequence>
<evidence type="ECO:0000256" key="9">
    <source>
        <dbReference type="ARBA" id="ARBA00023211"/>
    </source>
</evidence>
<dbReference type="Proteomes" id="UP000199607">
    <property type="component" value="Unassembled WGS sequence"/>
</dbReference>
<dbReference type="Gene3D" id="3.20.20.150">
    <property type="entry name" value="Divalent-metal-dependent TIM barrel enzymes"/>
    <property type="match status" value="1"/>
</dbReference>
<dbReference type="InterPro" id="IPR004628">
    <property type="entry name" value="Man_deHydtase"/>
</dbReference>
<keyword evidence="9" id="KW-0464">Manganese</keyword>
<gene>
    <name evidence="11" type="ORF">SAMN04487950_1840</name>
</gene>